<evidence type="ECO:0000313" key="2">
    <source>
        <dbReference type="EMBL" id="GIQ79847.1"/>
    </source>
</evidence>
<feature type="region of interest" description="Disordered" evidence="1">
    <location>
        <begin position="852"/>
        <end position="879"/>
    </location>
</feature>
<feature type="compositionally biased region" description="Basic and acidic residues" evidence="1">
    <location>
        <begin position="565"/>
        <end position="581"/>
    </location>
</feature>
<evidence type="ECO:0000256" key="1">
    <source>
        <dbReference type="SAM" id="MobiDB-lite"/>
    </source>
</evidence>
<proteinExistence type="predicted"/>
<dbReference type="Proteomes" id="UP000265618">
    <property type="component" value="Unassembled WGS sequence"/>
</dbReference>
<protein>
    <submittedName>
        <fullName evidence="2">Uncharacterized protein</fullName>
    </submittedName>
</protein>
<feature type="region of interest" description="Disordered" evidence="1">
    <location>
        <begin position="1385"/>
        <end position="1427"/>
    </location>
</feature>
<feature type="region of interest" description="Disordered" evidence="1">
    <location>
        <begin position="946"/>
        <end position="1009"/>
    </location>
</feature>
<sequence>MHELSLDLFSTDSVLDIEGVPLQVACHGPLVIVALRNGDIEIYKGHSRRAQVVFQSLGYVLSLVYVPQTDTLVTLEMERERYRQGGREGLSLCIYQDWRLASTPEDGRGVTVHRHDAGTFSGVLGERDGEREKGLHITQLVMPPSLSLTDVSPLSLCPETAQIAIIIAHHCHVFALASVSVSTRPSISVPSTETASVSQGVSWTPTVCFRLPVFSEYLCASPASGKDRHTPCAVVTIRGTFIAISRENTVMAFHLLSGSDSTAMCPISDTYFAGLHPRSRKGTSNELSSAEIMSPFILDTPVRVQTEGEGGRGRESLSLMMVLYRAFPPRTRVVAASLVGDGAGTSTCRLIVTVNMRLAVYALSAAGSRKLGETYLHRCTWAVSTPMLYFTSSSSAQGKLQAWLLPFSPSDPSGSGSASAPSLSRSAPVSHALQPVMDTHMAVAEPYVESSISALVPLTGGAGLKYISSISASSDIASPRLVALQILVLGSDGSLSRPQRPAGSHPFVELEHLLSLGQEHRGGESVGEVICSVHVLSLAPLPQTLGATLSAVSQLAAPRNLFKTPVDEAEREREERERGPSMEDDTPLVSQLRDFADQKIQAQIKIQQTLRRARQEARGIRGEKGRKSKETDAEDGESDEAKEKERERERDVVVHDHSLLFLAAVALTVAQNAELAMRSLSFSPPSATSVSEGGRQTLKTDRNVTYNACVSVHRLSMRVIAMALLRLHSPRPSLSAMALVQSDMPCRHALRHLRFLSPSALYTPAYSLYCAGILSDIEAVQRSVGVTEGESAACARQRVSLIHAMALEAVVNCPDRIEGVFAGTGLAPLSPPDLLDVSMTAVVTLEAAQAEREMELGEASDPDTLAETEAEGGSDSHRQRVQAQLEVLSFFALCQTGSVGAAGRRLEKVDSSVLVSVLRGLPRLILTEGVSEGGVRRHAQEVVILSRDKSASGSDPEAEEGSRPDSPTEGVDTPRAEEAEAEADAPLHSRYSWMENKPEPASASPESEAEVRAPFGVRVLAALRPLDLARVYLSLLQDDSMSLSVKNAVFRTLGVAGEATSLCDSHGAVSISPTAPIISTPSLLLVAEAVLEQLSLSLSRRTSNGAKGEGELGRDLMGPILHSLVAIYCALIEVDAAPALLRPALMPDPTLKKVIENHDDSQGLPHLSTDMLSETDRLGSLAYSTDYSGFSSLDTDTAQEIDMMGLGLMSVRADEGTQSDRITRLLSTCVALLSLGLVGGGESGQETSVSGSMSLSLPALSLPDMGDSNRYSPVVSLLGRMSQLYSDPGRALAVGLDWATHTASVASRAPTNLWLLDLICSPDPFIAVNARYRSAPMGSVSGAGGEGAISAEEAEALERGFDRLREALQGAWYWVTREPGYTDFEAERERERERREMERERMKKGRRGNRSKERTKRDISARRERERETEHHLRLDRFVALVAALAACPRRGLGMKDLLSVIPSEVKLSAVLPTLRQAHRSDCARSLVDALSYTREGERMREREMGGHAELDKVIDTFRRGRDRMGE</sequence>
<name>A0A9K3CNN9_9EUKA</name>
<dbReference type="EMBL" id="BDIP01000065">
    <property type="protein sequence ID" value="GIQ79847.1"/>
    <property type="molecule type" value="Genomic_DNA"/>
</dbReference>
<feature type="compositionally biased region" description="Acidic residues" evidence="1">
    <location>
        <begin position="856"/>
        <end position="872"/>
    </location>
</feature>
<feature type="compositionally biased region" description="Basic and acidic residues" evidence="1">
    <location>
        <begin position="613"/>
        <end position="631"/>
    </location>
</feature>
<feature type="region of interest" description="Disordered" evidence="1">
    <location>
        <begin position="611"/>
        <end position="650"/>
    </location>
</feature>
<organism evidence="2 3">
    <name type="scientific">Kipferlia bialata</name>
    <dbReference type="NCBI Taxonomy" id="797122"/>
    <lineage>
        <taxon>Eukaryota</taxon>
        <taxon>Metamonada</taxon>
        <taxon>Carpediemonas-like organisms</taxon>
        <taxon>Kipferlia</taxon>
    </lineage>
</organism>
<comment type="caution">
    <text evidence="2">The sequence shown here is derived from an EMBL/GenBank/DDBJ whole genome shotgun (WGS) entry which is preliminary data.</text>
</comment>
<keyword evidence="3" id="KW-1185">Reference proteome</keyword>
<reference evidence="2 3" key="1">
    <citation type="journal article" date="2018" name="PLoS ONE">
        <title>The draft genome of Kipferlia bialata reveals reductive genome evolution in fornicate parasites.</title>
        <authorList>
            <person name="Tanifuji G."/>
            <person name="Takabayashi S."/>
            <person name="Kume K."/>
            <person name="Takagi M."/>
            <person name="Nakayama T."/>
            <person name="Kamikawa R."/>
            <person name="Inagaki Y."/>
            <person name="Hashimoto T."/>
        </authorList>
    </citation>
    <scope>NUCLEOTIDE SEQUENCE [LARGE SCALE GENOMIC DNA]</scope>
    <source>
        <strain evidence="2">NY0173</strain>
    </source>
</reference>
<feature type="compositionally biased region" description="Basic and acidic residues" evidence="1">
    <location>
        <begin position="1410"/>
        <end position="1427"/>
    </location>
</feature>
<feature type="region of interest" description="Disordered" evidence="1">
    <location>
        <begin position="564"/>
        <end position="587"/>
    </location>
</feature>
<accession>A0A9K3CNN9</accession>
<feature type="compositionally biased region" description="Basic and acidic residues" evidence="1">
    <location>
        <begin position="639"/>
        <end position="650"/>
    </location>
</feature>
<feature type="compositionally biased region" description="Basic and acidic residues" evidence="1">
    <location>
        <begin position="1385"/>
        <end position="1401"/>
    </location>
</feature>
<gene>
    <name evidence="2" type="ORF">KIPB_000549</name>
</gene>
<evidence type="ECO:0000313" key="3">
    <source>
        <dbReference type="Proteomes" id="UP000265618"/>
    </source>
</evidence>